<dbReference type="EMBL" id="JAUNZN010000009">
    <property type="protein sequence ID" value="KAK4815471.1"/>
    <property type="molecule type" value="Genomic_DNA"/>
</dbReference>
<sequence>MKMMKRLEHLSYEERLQELGLFSLEKRRLERDPQDTVGFLGCKHTLLAHVQFFIHHYPQVLLRRAALNPFVPQSVLIQGIALTHVQDVALGLVELHEVCTGPLLKPVKVPLDGIPSLKRINGTMQLGVICRLAEGSLTAVFLNFLGEQRTGQEVELVVNPSPLLGKEPLKIHPLGLGNMSSLARCGGRSKQRVNDKSQSPEGDSVCEAE</sequence>
<evidence type="ECO:0000313" key="2">
    <source>
        <dbReference type="EMBL" id="KAK4815471.1"/>
    </source>
</evidence>
<gene>
    <name evidence="2" type="ORF">QYF61_002930</name>
</gene>
<accession>A0AAN7N0M6</accession>
<comment type="caution">
    <text evidence="2">The sequence shown here is derived from an EMBL/GenBank/DDBJ whole genome shotgun (WGS) entry which is preliminary data.</text>
</comment>
<feature type="region of interest" description="Disordered" evidence="1">
    <location>
        <begin position="187"/>
        <end position="209"/>
    </location>
</feature>
<evidence type="ECO:0000313" key="3">
    <source>
        <dbReference type="Proteomes" id="UP001333110"/>
    </source>
</evidence>
<dbReference type="AlphaFoldDB" id="A0AAN7N0M6"/>
<keyword evidence="3" id="KW-1185">Reference proteome</keyword>
<evidence type="ECO:0000256" key="1">
    <source>
        <dbReference type="SAM" id="MobiDB-lite"/>
    </source>
</evidence>
<proteinExistence type="predicted"/>
<reference evidence="2 3" key="1">
    <citation type="journal article" date="2023" name="J. Hered.">
        <title>Chromosome-level genome of the wood stork (Mycteria americana) provides insight into avian chromosome evolution.</title>
        <authorList>
            <person name="Flamio R. Jr."/>
            <person name="Ramstad K.M."/>
        </authorList>
    </citation>
    <scope>NUCLEOTIDE SEQUENCE [LARGE SCALE GENOMIC DNA]</scope>
    <source>
        <strain evidence="2">JAX WOST 10</strain>
    </source>
</reference>
<name>A0AAN7N0M6_MYCAM</name>
<protein>
    <submittedName>
        <fullName evidence="2">Uncharacterized protein</fullName>
    </submittedName>
</protein>
<organism evidence="2 3">
    <name type="scientific">Mycteria americana</name>
    <name type="common">Wood stork</name>
    <dbReference type="NCBI Taxonomy" id="33587"/>
    <lineage>
        <taxon>Eukaryota</taxon>
        <taxon>Metazoa</taxon>
        <taxon>Chordata</taxon>
        <taxon>Craniata</taxon>
        <taxon>Vertebrata</taxon>
        <taxon>Euteleostomi</taxon>
        <taxon>Archelosauria</taxon>
        <taxon>Archosauria</taxon>
        <taxon>Dinosauria</taxon>
        <taxon>Saurischia</taxon>
        <taxon>Theropoda</taxon>
        <taxon>Coelurosauria</taxon>
        <taxon>Aves</taxon>
        <taxon>Neognathae</taxon>
        <taxon>Neoaves</taxon>
        <taxon>Aequornithes</taxon>
        <taxon>Ciconiiformes</taxon>
        <taxon>Ciconiidae</taxon>
        <taxon>Mycteria</taxon>
    </lineage>
</organism>
<dbReference type="Proteomes" id="UP001333110">
    <property type="component" value="Unassembled WGS sequence"/>
</dbReference>